<evidence type="ECO:0000256" key="4">
    <source>
        <dbReference type="ARBA" id="ARBA00022692"/>
    </source>
</evidence>
<dbReference type="InterPro" id="IPR010290">
    <property type="entry name" value="TM_effector"/>
</dbReference>
<evidence type="ECO:0000256" key="7">
    <source>
        <dbReference type="SAM" id="Phobius"/>
    </source>
</evidence>
<dbReference type="KEGG" id="caci:CLOAM0828"/>
<evidence type="ECO:0000256" key="1">
    <source>
        <dbReference type="ARBA" id="ARBA00004651"/>
    </source>
</evidence>
<evidence type="ECO:0000256" key="5">
    <source>
        <dbReference type="ARBA" id="ARBA00022989"/>
    </source>
</evidence>
<dbReference type="InterPro" id="IPR036259">
    <property type="entry name" value="MFS_trans_sf"/>
</dbReference>
<dbReference type="HOGENOM" id="CLU_034180_11_2_0"/>
<feature type="transmembrane region" description="Helical" evidence="7">
    <location>
        <begin position="50"/>
        <end position="73"/>
    </location>
</feature>
<evidence type="ECO:0000256" key="3">
    <source>
        <dbReference type="ARBA" id="ARBA00022475"/>
    </source>
</evidence>
<reference evidence="9 10" key="1">
    <citation type="journal article" date="2008" name="J. Bacteriol.">
        <title>'Candidatus Cloacamonas acidaminovorans': genome sequence reconstruction provides a first glimpse of a new bacterial division.</title>
        <authorList>
            <person name="Pelletier E."/>
            <person name="Kreimeyer A."/>
            <person name="Bocs S."/>
            <person name="Rouy Z."/>
            <person name="Gyapay G."/>
            <person name="Chouari R."/>
            <person name="Riviere D."/>
            <person name="Ganesan A."/>
            <person name="Daegelen P."/>
            <person name="Sghir A."/>
            <person name="Cohen G.N."/>
            <person name="Medigue C."/>
            <person name="Weissenbach J."/>
            <person name="Le Paslier D."/>
        </authorList>
    </citation>
    <scope>NUCLEOTIDE SEQUENCE [LARGE SCALE GENOMIC DNA]</scope>
    <source>
        <strain evidence="10">Evry</strain>
    </source>
</reference>
<feature type="transmembrane region" description="Helical" evidence="7">
    <location>
        <begin position="20"/>
        <end position="44"/>
    </location>
</feature>
<feature type="transmembrane region" description="Helical" evidence="7">
    <location>
        <begin position="297"/>
        <end position="315"/>
    </location>
</feature>
<dbReference type="PROSITE" id="PS50850">
    <property type="entry name" value="MFS"/>
    <property type="match status" value="1"/>
</dbReference>
<comment type="subcellular location">
    <subcellularLocation>
        <location evidence="1">Cell membrane</location>
        <topology evidence="1">Multi-pass membrane protein</topology>
    </subcellularLocation>
</comment>
<dbReference type="GO" id="GO:0005886">
    <property type="term" value="C:plasma membrane"/>
    <property type="evidence" value="ECO:0007669"/>
    <property type="project" value="UniProtKB-SubCell"/>
</dbReference>
<name>B0VH94_CLOAI</name>
<dbReference type="CDD" id="cd06173">
    <property type="entry name" value="MFS_MefA_like"/>
    <property type="match status" value="1"/>
</dbReference>
<feature type="domain" description="Major facilitator superfamily (MFS) profile" evidence="8">
    <location>
        <begin position="224"/>
        <end position="436"/>
    </location>
</feature>
<evidence type="ECO:0000256" key="2">
    <source>
        <dbReference type="ARBA" id="ARBA00022448"/>
    </source>
</evidence>
<evidence type="ECO:0000259" key="8">
    <source>
        <dbReference type="PROSITE" id="PS50850"/>
    </source>
</evidence>
<dbReference type="AlphaFoldDB" id="B0VH94"/>
<dbReference type="Proteomes" id="UP000002019">
    <property type="component" value="Chromosome"/>
</dbReference>
<organism evidence="9 10">
    <name type="scientific">Cloacimonas acidaminovorans (strain Evry)</name>
    <dbReference type="NCBI Taxonomy" id="459349"/>
    <lineage>
        <taxon>Bacteria</taxon>
        <taxon>Pseudomonadati</taxon>
        <taxon>Candidatus Cloacimonadota</taxon>
        <taxon>Candidatus Cloacimonadia</taxon>
        <taxon>Candidatus Cloacimonadales</taxon>
        <taxon>Candidatus Cloacimonadaceae</taxon>
        <taxon>Candidatus Cloacimonas</taxon>
    </lineage>
</organism>
<feature type="transmembrane region" description="Helical" evidence="7">
    <location>
        <begin position="232"/>
        <end position="255"/>
    </location>
</feature>
<evidence type="ECO:0000256" key="6">
    <source>
        <dbReference type="ARBA" id="ARBA00023136"/>
    </source>
</evidence>
<keyword evidence="6 7" id="KW-0472">Membrane</keyword>
<evidence type="ECO:0000313" key="10">
    <source>
        <dbReference type="Proteomes" id="UP000002019"/>
    </source>
</evidence>
<dbReference type="PANTHER" id="PTHR23513:SF11">
    <property type="entry name" value="STAPHYLOFERRIN A TRANSPORTER"/>
    <property type="match status" value="1"/>
</dbReference>
<feature type="transmembrane region" description="Helical" evidence="7">
    <location>
        <begin position="267"/>
        <end position="285"/>
    </location>
</feature>
<proteinExistence type="predicted"/>
<sequence length="436" mass="48329">MVINKIKEIFVSLTIRNYRIFFMGQGISLIGTWIQRTTMGWFVYRLTGSAFLLGLVSFLSMIPSVFVSPFIGAWADRLNRHRTMIYTQIAFCLQTGILALLVLTRVINKQVWYPILILSFIQGIIDAVDAPIRQNFVMDLVSSRTLLPNAIATNSAMFNGARLIGPAIGGFLIMMFSEGVCFAINAISYIPVIISLCFIKISYPPVPPQKEPTLKKIFSGWKYSWENMPIRFLLSNLAVFTVFGMSFSTLMPIFAKDILHGTSATQGLLMSSMGVGALCGSFFLASRKNIRGMPTRLVYLCLTFSIACILFSLSGSIPLSMFFMVFLGLAGMMTMATTNTLIQSISSLEMRGRVISLYTMASASMSPLGSLLMGTLSSRIGARFTLIVCGLLLLLWSLNGLRIVPKFLRGVLRMLVISDNTDVYRQRVLAPEISAR</sequence>
<dbReference type="RefSeq" id="WP_015424567.1">
    <property type="nucleotide sequence ID" value="NC_020449.1"/>
</dbReference>
<keyword evidence="4 7" id="KW-0812">Transmembrane</keyword>
<dbReference type="SUPFAM" id="SSF103473">
    <property type="entry name" value="MFS general substrate transporter"/>
    <property type="match status" value="1"/>
</dbReference>
<feature type="transmembrane region" description="Helical" evidence="7">
    <location>
        <begin position="321"/>
        <end position="342"/>
    </location>
</feature>
<feature type="transmembrane region" description="Helical" evidence="7">
    <location>
        <begin position="85"/>
        <end position="105"/>
    </location>
</feature>
<feature type="transmembrane region" description="Helical" evidence="7">
    <location>
        <begin position="354"/>
        <end position="374"/>
    </location>
</feature>
<dbReference type="Pfam" id="PF05977">
    <property type="entry name" value="MFS_3"/>
    <property type="match status" value="1"/>
</dbReference>
<keyword evidence="2" id="KW-0813">Transport</keyword>
<gene>
    <name evidence="9" type="ordered locus">CLOAM0828</name>
</gene>
<dbReference type="Gene3D" id="1.20.1250.20">
    <property type="entry name" value="MFS general substrate transporter like domains"/>
    <property type="match status" value="1"/>
</dbReference>
<feature type="transmembrane region" description="Helical" evidence="7">
    <location>
        <begin position="380"/>
        <end position="404"/>
    </location>
</feature>
<keyword evidence="3" id="KW-1003">Cell membrane</keyword>
<dbReference type="eggNOG" id="COG2814">
    <property type="taxonomic scope" value="Bacteria"/>
</dbReference>
<dbReference type="PANTHER" id="PTHR23513">
    <property type="entry name" value="INTEGRAL MEMBRANE EFFLUX PROTEIN-RELATED"/>
    <property type="match status" value="1"/>
</dbReference>
<keyword evidence="5 7" id="KW-1133">Transmembrane helix</keyword>
<dbReference type="STRING" id="459349.CLOAM0828"/>
<dbReference type="EMBL" id="CU466930">
    <property type="protein sequence ID" value="CAO80709.1"/>
    <property type="molecule type" value="Genomic_DNA"/>
</dbReference>
<accession>B0VH94</accession>
<evidence type="ECO:0000313" key="9">
    <source>
        <dbReference type="EMBL" id="CAO80709.1"/>
    </source>
</evidence>
<dbReference type="GO" id="GO:0022857">
    <property type="term" value="F:transmembrane transporter activity"/>
    <property type="evidence" value="ECO:0007669"/>
    <property type="project" value="InterPro"/>
</dbReference>
<dbReference type="InterPro" id="IPR020846">
    <property type="entry name" value="MFS_dom"/>
</dbReference>
<protein>
    <submittedName>
        <fullName evidence="9">Transporter</fullName>
    </submittedName>
</protein>
<keyword evidence="10" id="KW-1185">Reference proteome</keyword>
<dbReference type="OrthoDB" id="9775268at2"/>